<evidence type="ECO:0000313" key="3">
    <source>
        <dbReference type="Proteomes" id="UP001321825"/>
    </source>
</evidence>
<dbReference type="EMBL" id="AP024714">
    <property type="protein sequence ID" value="BCX82583.1"/>
    <property type="molecule type" value="Genomic_DNA"/>
</dbReference>
<feature type="transmembrane region" description="Helical" evidence="1">
    <location>
        <begin position="135"/>
        <end position="153"/>
    </location>
</feature>
<evidence type="ECO:0000313" key="2">
    <source>
        <dbReference type="EMBL" id="BCX82583.1"/>
    </source>
</evidence>
<organism evidence="2 3">
    <name type="scientific">Methylomarinovum caldicuralii</name>
    <dbReference type="NCBI Taxonomy" id="438856"/>
    <lineage>
        <taxon>Bacteria</taxon>
        <taxon>Pseudomonadati</taxon>
        <taxon>Pseudomonadota</taxon>
        <taxon>Gammaproteobacteria</taxon>
        <taxon>Methylococcales</taxon>
        <taxon>Methylothermaceae</taxon>
        <taxon>Methylomarinovum</taxon>
    </lineage>
</organism>
<dbReference type="Proteomes" id="UP001321825">
    <property type="component" value="Chromosome"/>
</dbReference>
<proteinExistence type="predicted"/>
<dbReference type="RefSeq" id="WP_317704979.1">
    <property type="nucleotide sequence ID" value="NZ_AP024714.1"/>
</dbReference>
<reference evidence="3" key="1">
    <citation type="journal article" date="2024" name="Int. J. Syst. Evol. Microbiol.">
        <title>Methylomarinovum tepidoasis sp. nov., a moderately thermophilic methanotroph of the family Methylothermaceae isolated from a deep-sea hydrothermal field.</title>
        <authorList>
            <person name="Hirayama H."/>
            <person name="Takaki Y."/>
            <person name="Abe M."/>
            <person name="Miyazaki M."/>
            <person name="Uematsu K."/>
            <person name="Matsui Y."/>
            <person name="Takai K."/>
        </authorList>
    </citation>
    <scope>NUCLEOTIDE SEQUENCE [LARGE SCALE GENOMIC DNA]</scope>
    <source>
        <strain evidence="3">IT-9</strain>
    </source>
</reference>
<keyword evidence="3" id="KW-1185">Reference proteome</keyword>
<evidence type="ECO:0000256" key="1">
    <source>
        <dbReference type="SAM" id="Phobius"/>
    </source>
</evidence>
<dbReference type="KEGG" id="mcau:MIT9_P2169"/>
<feature type="transmembrane region" description="Helical" evidence="1">
    <location>
        <begin position="39"/>
        <end position="56"/>
    </location>
</feature>
<feature type="transmembrane region" description="Helical" evidence="1">
    <location>
        <begin position="12"/>
        <end position="33"/>
    </location>
</feature>
<accession>A0AAU9CRJ1</accession>
<dbReference type="AlphaFoldDB" id="A0AAU9CRJ1"/>
<feature type="transmembrane region" description="Helical" evidence="1">
    <location>
        <begin position="95"/>
        <end position="114"/>
    </location>
</feature>
<feature type="transmembrane region" description="Helical" evidence="1">
    <location>
        <begin position="68"/>
        <end position="89"/>
    </location>
</feature>
<keyword evidence="1" id="KW-1133">Transmembrane helix</keyword>
<keyword evidence="1" id="KW-0812">Transmembrane</keyword>
<keyword evidence="1" id="KW-0472">Membrane</keyword>
<sequence length="180" mass="20921">MSRSRWSRNFVFPLFTVTAAVLAVAFWLWPPLLVGLKQYWLWVLSVGVVTVLLVLLQAKRGLLSPARCYDLLLWASLWLWLGGWLNVFFPEAPLFKIYPVYFVLLDVFVGRFRFAAEIGFADPKERELVETLLRQWWFSAPVWAGIVLLSLLFPQRYLVYPLAVSVLTLRLSLGWVLEED</sequence>
<name>A0AAU9CRJ1_9GAMM</name>
<gene>
    <name evidence="2" type="ORF">MIT9_P2169</name>
</gene>
<protein>
    <submittedName>
        <fullName evidence="2">Uncharacterized protein</fullName>
    </submittedName>
</protein>